<proteinExistence type="predicted"/>
<dbReference type="GeneID" id="39751300"/>
<evidence type="ECO:0000313" key="2">
    <source>
        <dbReference type="EMBL" id="WGM08662.1"/>
    </source>
</evidence>
<dbReference type="Proteomes" id="UP000295134">
    <property type="component" value="Plasmid pArsFIN6"/>
</dbReference>
<evidence type="ECO:0000313" key="4">
    <source>
        <dbReference type="Proteomes" id="UP001177592"/>
    </source>
</evidence>
<evidence type="ECO:0000313" key="3">
    <source>
        <dbReference type="Proteomes" id="UP000295134"/>
    </source>
</evidence>
<name>A0A4P7LB60_9GAMM</name>
<reference evidence="1 3" key="1">
    <citation type="submission" date="2019-03" db="EMBL/GenBank/DDBJ databases">
        <title>Long-read sequencing reveals hyperdense prophage content in a complex bacterial symbiont genome.</title>
        <authorList>
            <person name="Frost C.L."/>
            <person name="Siozios S."/>
            <person name="Nadal-Jimenez P."/>
            <person name="Brockhurst M.A."/>
            <person name="King K.C."/>
            <person name="Darby A.C."/>
            <person name="Hurst G.D.D."/>
        </authorList>
    </citation>
    <scope>NUCLEOTIDE SEQUENCE [LARGE SCALE GENOMIC DNA]</scope>
    <source>
        <strain evidence="1 3">FIN</strain>
        <plasmid evidence="1">pArsFIN6</plasmid>
        <plasmid evidence="3">parsfin6</plasmid>
    </source>
</reference>
<gene>
    <name evidence="1" type="ORF">ArsFIN_49730</name>
    <name evidence="2" type="ORF">QE258_25130</name>
</gene>
<dbReference type="EMBL" id="CP123529">
    <property type="protein sequence ID" value="WGM08662.1"/>
    <property type="molecule type" value="Genomic_DNA"/>
</dbReference>
<protein>
    <recommendedName>
        <fullName evidence="5">Phage transcriptional regulator</fullName>
    </recommendedName>
</protein>
<dbReference type="RefSeq" id="WP_026823939.1">
    <property type="nucleotide sequence ID" value="NZ_CP038618.1"/>
</dbReference>
<geneLocation type="plasmid" evidence="2 4">
    <name>paNv_CAN6</name>
</geneLocation>
<evidence type="ECO:0000313" key="1">
    <source>
        <dbReference type="EMBL" id="QBY46362.1"/>
    </source>
</evidence>
<dbReference type="Proteomes" id="UP001177592">
    <property type="component" value="Plasmid paNv_CAN6"/>
</dbReference>
<organism evidence="1 3">
    <name type="scientific">Arsenophonus nasoniae</name>
    <name type="common">son-killer infecting Nasonia vitripennis</name>
    <dbReference type="NCBI Taxonomy" id="638"/>
    <lineage>
        <taxon>Bacteria</taxon>
        <taxon>Pseudomonadati</taxon>
        <taxon>Pseudomonadota</taxon>
        <taxon>Gammaproteobacteria</taxon>
        <taxon>Enterobacterales</taxon>
        <taxon>Morganellaceae</taxon>
        <taxon>Arsenophonus</taxon>
    </lineage>
</organism>
<evidence type="ECO:0008006" key="5">
    <source>
        <dbReference type="Google" id="ProtNLM"/>
    </source>
</evidence>
<sequence>MDDFYNKLKKDILSFISQDGVDLTKKGAITGLVRYIYDSLTEAMLYSPLSVLINTLNNDKEINITLNYKSVFGAVKRLSENRKNTLKTNKNDISQSQIRKEKITEKTKKLTIDEELNALGINKNTFMSYRSICYNENLALRAIKHNISLDELEKQKFSNFAQASAWISAKINNF</sequence>
<geneLocation type="plasmid" evidence="3">
    <name>parsfin6</name>
</geneLocation>
<geneLocation type="plasmid" evidence="1">
    <name>pArsFIN6</name>
</geneLocation>
<keyword evidence="1" id="KW-0614">Plasmid</keyword>
<accession>A0A4P7LB60</accession>
<dbReference type="AlphaFoldDB" id="A0A4P7LB60"/>
<reference evidence="2" key="2">
    <citation type="submission" date="2023-04" db="EMBL/GenBank/DDBJ databases">
        <title>Genome dynamics across the evolutionary transition to endosymbiosis.</title>
        <authorList>
            <person name="Siozios S."/>
            <person name="Nadal-Jimenez P."/>
            <person name="Azagi T."/>
            <person name="Sprong H."/>
            <person name="Frost C.L."/>
            <person name="Parratt S.R."/>
            <person name="Taylor G."/>
            <person name="Brettell L."/>
            <person name="Lew K.C."/>
            <person name="Croft L."/>
            <person name="King K.C."/>
            <person name="Brockhurst M.A."/>
            <person name="Hypsa V."/>
            <person name="Novakova E."/>
            <person name="Darby A.C."/>
            <person name="Hurst G.D.D."/>
        </authorList>
    </citation>
    <scope>NUCLEOTIDE SEQUENCE</scope>
    <source>
        <strain evidence="2">ANv_CAN</strain>
        <plasmid evidence="2">paNv_CAN6</plasmid>
    </source>
</reference>
<keyword evidence="4" id="KW-1185">Reference proteome</keyword>
<dbReference type="EMBL" id="CP038618">
    <property type="protein sequence ID" value="QBY46362.1"/>
    <property type="molecule type" value="Genomic_DNA"/>
</dbReference>
<dbReference type="KEGG" id="ans:ArsFIN_49730"/>